<gene>
    <name evidence="5" type="ORF">G6F51_008012</name>
</gene>
<dbReference type="Gene3D" id="2.60.34.20">
    <property type="match status" value="1"/>
</dbReference>
<dbReference type="GO" id="GO:0000244">
    <property type="term" value="P:spliceosomal tri-snRNP complex assembly"/>
    <property type="evidence" value="ECO:0007669"/>
    <property type="project" value="TreeGrafter"/>
</dbReference>
<name>A0A9P6Y7C0_RHIOR</name>
<dbReference type="FunFam" id="2.60.34.20:FF:000001">
    <property type="entry name" value="protein AAR2 homolog"/>
    <property type="match status" value="1"/>
</dbReference>
<comment type="similarity">
    <text evidence="1">Belongs to the AAR2 family.</text>
</comment>
<dbReference type="Gene3D" id="3.40.50.150">
    <property type="entry name" value="Vaccinia Virus protein VP39"/>
    <property type="match status" value="1"/>
</dbReference>
<feature type="domain" description="Methyltransferase" evidence="3">
    <location>
        <begin position="86"/>
        <end position="177"/>
    </location>
</feature>
<dbReference type="CDD" id="cd13777">
    <property type="entry name" value="Aar2_N"/>
    <property type="match status" value="1"/>
</dbReference>
<dbReference type="InterPro" id="IPR038516">
    <property type="entry name" value="AAR2_N_sf"/>
</dbReference>
<dbReference type="InterPro" id="IPR007946">
    <property type="entry name" value="AAR2"/>
</dbReference>
<dbReference type="InterPro" id="IPR033647">
    <property type="entry name" value="Aar2_N"/>
</dbReference>
<dbReference type="CDD" id="cd13778">
    <property type="entry name" value="Aar2_C"/>
    <property type="match status" value="1"/>
</dbReference>
<dbReference type="Pfam" id="PF13649">
    <property type="entry name" value="Methyltransf_25"/>
    <property type="match status" value="1"/>
</dbReference>
<feature type="domain" description="AAR2 N-terminal" evidence="4">
    <location>
        <begin position="320"/>
        <end position="454"/>
    </location>
</feature>
<organism evidence="5 6">
    <name type="scientific">Rhizopus oryzae</name>
    <name type="common">Mucormycosis agent</name>
    <name type="synonym">Rhizopus arrhizus var. delemar</name>
    <dbReference type="NCBI Taxonomy" id="64495"/>
    <lineage>
        <taxon>Eukaryota</taxon>
        <taxon>Fungi</taxon>
        <taxon>Fungi incertae sedis</taxon>
        <taxon>Mucoromycota</taxon>
        <taxon>Mucoromycotina</taxon>
        <taxon>Mucoromycetes</taxon>
        <taxon>Mucorales</taxon>
        <taxon>Mucorineae</taxon>
        <taxon>Rhizopodaceae</taxon>
        <taxon>Rhizopus</taxon>
    </lineage>
</organism>
<reference evidence="5" key="1">
    <citation type="journal article" date="2020" name="Microb. Genom.">
        <title>Genetic diversity of clinical and environmental Mucorales isolates obtained from an investigation of mucormycosis cases among solid organ transplant recipients.</title>
        <authorList>
            <person name="Nguyen M.H."/>
            <person name="Kaul D."/>
            <person name="Muto C."/>
            <person name="Cheng S.J."/>
            <person name="Richter R.A."/>
            <person name="Bruno V.M."/>
            <person name="Liu G."/>
            <person name="Beyhan S."/>
            <person name="Sundermann A.J."/>
            <person name="Mounaud S."/>
            <person name="Pasculle A.W."/>
            <person name="Nierman W.C."/>
            <person name="Driscoll E."/>
            <person name="Cumbie R."/>
            <person name="Clancy C.J."/>
            <person name="Dupont C.L."/>
        </authorList>
    </citation>
    <scope>NUCLEOTIDE SEQUENCE</scope>
    <source>
        <strain evidence="5">GL16</strain>
    </source>
</reference>
<dbReference type="Pfam" id="PF20981">
    <property type="entry name" value="AAR2_1st"/>
    <property type="match status" value="1"/>
</dbReference>
<dbReference type="SUPFAM" id="SSF53335">
    <property type="entry name" value="S-adenosyl-L-methionine-dependent methyltransferases"/>
    <property type="match status" value="1"/>
</dbReference>
<evidence type="ECO:0000313" key="5">
    <source>
        <dbReference type="EMBL" id="KAG1541246.1"/>
    </source>
</evidence>
<dbReference type="PANTHER" id="PTHR12689">
    <property type="entry name" value="A1 CISTRON SPLICING FACTOR AAR2-RELATED"/>
    <property type="match status" value="1"/>
</dbReference>
<accession>A0A9P6Y7C0</accession>
<dbReference type="CDD" id="cd02440">
    <property type="entry name" value="AdoMet_MTases"/>
    <property type="match status" value="1"/>
</dbReference>
<evidence type="ECO:0000259" key="2">
    <source>
        <dbReference type="Pfam" id="PF05282"/>
    </source>
</evidence>
<dbReference type="Proteomes" id="UP000717996">
    <property type="component" value="Unassembled WGS sequence"/>
</dbReference>
<evidence type="ECO:0000259" key="3">
    <source>
        <dbReference type="Pfam" id="PF13649"/>
    </source>
</evidence>
<dbReference type="InterPro" id="IPR029063">
    <property type="entry name" value="SAM-dependent_MTases_sf"/>
</dbReference>
<dbReference type="InterPro" id="IPR041698">
    <property type="entry name" value="Methyltransf_25"/>
</dbReference>
<dbReference type="PANTHER" id="PTHR12689:SF4">
    <property type="entry name" value="PROTEIN AAR2 HOMOLOG"/>
    <property type="match status" value="1"/>
</dbReference>
<feature type="domain" description="AAR2 C-terminal" evidence="2">
    <location>
        <begin position="491"/>
        <end position="645"/>
    </location>
</feature>
<dbReference type="EMBL" id="JAANIT010001266">
    <property type="protein sequence ID" value="KAG1541246.1"/>
    <property type="molecule type" value="Genomic_DNA"/>
</dbReference>
<dbReference type="AlphaFoldDB" id="A0A9P6Y7C0"/>
<evidence type="ECO:0000259" key="4">
    <source>
        <dbReference type="Pfam" id="PF20981"/>
    </source>
</evidence>
<comment type="caution">
    <text evidence="5">The sequence shown here is derived from an EMBL/GenBank/DDBJ whole genome shotgun (WGS) entry which is preliminary data.</text>
</comment>
<dbReference type="InterPro" id="IPR038514">
    <property type="entry name" value="AAR2_C_sf"/>
</dbReference>
<dbReference type="InterPro" id="IPR033648">
    <property type="entry name" value="AAR2_C"/>
</dbReference>
<evidence type="ECO:0000313" key="6">
    <source>
        <dbReference type="Proteomes" id="UP000717996"/>
    </source>
</evidence>
<sequence>MGLKLTKLAYKNKMKMHTEKKSTTNNATFIPDRDFHTEESSSYWLPKDEEEQMRLTGQHFAIKELYQGNVLSEVTKIIDFKRGVSVLDVGCGSGAWLTDMALNYPNCTYNGCDIVEVANKFVTPRQFTLQYGNVLAGLPFHDNTFDFVQMRLLIFALREEEWPVAVKELLRVTKPGGIVQILEPVLEIPDKAKKSLYRFSMTLFSVCQARGQNPRIAMEMEKIFMENNNVKIIQSECRSCNTNTRSSMAKNFAWDAIQAANSMMPLFSKSPELKSKQEQQKFLKELEVELTKTGADFCFNAVAVQKEKKQYIANQLFEVGAFILFLDAPPNLEFGIDYNAWTIGPLFKGVKLIPPGLHFIYFSSTSKEGVQGIRTGFFHFFESKEVLVRIWNPQTEDLRDETELDPAQAERYRINIREFDRHMGPYPLDPSIFYERWKKLTHLITPGLVRRVLPNNGKVSHLPEKSAKLDQENVKDRRLGKQIEKEEGMEFTPFDLRKSFPSGASGDEVTRWSLDKSWLTMDLLKRVYHNDHKVLLGELQLAFVCLLMAQNFSGFNQWKQLVQLLCSCQELMEEKPVLFIDFMDVLQSQLDECPDDFFRDILLENNFISVMLKGFQQHIPDSQERLVSRYIRLKNFIVKKFEYDLPQEEEEEDEEDAPVIVDME</sequence>
<dbReference type="Pfam" id="PF05282">
    <property type="entry name" value="AAR2"/>
    <property type="match status" value="1"/>
</dbReference>
<protein>
    <recommendedName>
        <fullName evidence="7">Protein AAR2 homolog</fullName>
    </recommendedName>
</protein>
<dbReference type="Gene3D" id="1.25.40.550">
    <property type="entry name" value="Aar2, C-terminal domain-like"/>
    <property type="match status" value="1"/>
</dbReference>
<evidence type="ECO:0000256" key="1">
    <source>
        <dbReference type="ARBA" id="ARBA00006281"/>
    </source>
</evidence>
<proteinExistence type="inferred from homology"/>
<evidence type="ECO:0008006" key="7">
    <source>
        <dbReference type="Google" id="ProtNLM"/>
    </source>
</evidence>